<reference evidence="1 2" key="1">
    <citation type="journal article" date="2014" name="Int. J. Syst. Evol. Microbiol.">
        <title>Complete genome sequence of Corynebacterium casei LMG S-19264T (=DSM 44701T), isolated from a smear-ripened cheese.</title>
        <authorList>
            <consortium name="US DOE Joint Genome Institute (JGI-PGF)"/>
            <person name="Walter F."/>
            <person name="Albersmeier A."/>
            <person name="Kalinowski J."/>
            <person name="Ruckert C."/>
        </authorList>
    </citation>
    <scope>NUCLEOTIDE SEQUENCE [LARGE SCALE GENOMIC DNA]</scope>
    <source>
        <strain evidence="1 2">CGMCC 1.15295</strain>
    </source>
</reference>
<evidence type="ECO:0000313" key="1">
    <source>
        <dbReference type="EMBL" id="GFZ78835.1"/>
    </source>
</evidence>
<gene>
    <name evidence="1" type="ORF">GCM10011531_05610</name>
</gene>
<dbReference type="RefSeq" id="WP_188604818.1">
    <property type="nucleotide sequence ID" value="NZ_BMIC01000001.1"/>
</dbReference>
<evidence type="ECO:0000313" key="2">
    <source>
        <dbReference type="Proteomes" id="UP000598120"/>
    </source>
</evidence>
<organism evidence="1 2">
    <name type="scientific">Aquaticitalea lipolytica</name>
    <dbReference type="NCBI Taxonomy" id="1247562"/>
    <lineage>
        <taxon>Bacteria</taxon>
        <taxon>Pseudomonadati</taxon>
        <taxon>Bacteroidota</taxon>
        <taxon>Flavobacteriia</taxon>
        <taxon>Flavobacteriales</taxon>
        <taxon>Flavobacteriaceae</taxon>
        <taxon>Aquaticitalea</taxon>
    </lineage>
</organism>
<comment type="caution">
    <text evidence="1">The sequence shown here is derived from an EMBL/GenBank/DDBJ whole genome shotgun (WGS) entry which is preliminary data.</text>
</comment>
<protein>
    <submittedName>
        <fullName evidence="1">Uncharacterized protein</fullName>
    </submittedName>
</protein>
<dbReference type="AlphaFoldDB" id="A0A8J2TMF5"/>
<dbReference type="Proteomes" id="UP000598120">
    <property type="component" value="Unassembled WGS sequence"/>
</dbReference>
<dbReference type="EMBL" id="BMIC01000001">
    <property type="protein sequence ID" value="GFZ78835.1"/>
    <property type="molecule type" value="Genomic_DNA"/>
</dbReference>
<accession>A0A8J2TMF5</accession>
<proteinExistence type="predicted"/>
<sequence length="136" mass="15326">MGKYRRLVIASVMGLYIQKSQGQQNFATIEKNVNIRAKDLIHDLNKTKDTLILKSTKGIDFVYSINSKYKRELDVEIDANATLVKIPLNRLSKGKHTFVVGQSPLKIIFVVRVQKENPAIVLVSNNDKALGTNKED</sequence>
<name>A0A8J2TMF5_9FLAO</name>
<keyword evidence="2" id="KW-1185">Reference proteome</keyword>